<accession>A0ABV8SCM6</accession>
<dbReference type="EMBL" id="JBHSED010000036">
    <property type="protein sequence ID" value="MFC4305311.1"/>
    <property type="molecule type" value="Genomic_DNA"/>
</dbReference>
<evidence type="ECO:0000313" key="2">
    <source>
        <dbReference type="EMBL" id="MFC4305311.1"/>
    </source>
</evidence>
<proteinExistence type="predicted"/>
<gene>
    <name evidence="2" type="ORF">ACFO1S_17920</name>
</gene>
<sequence length="70" mass="8014">MLEEKVEGLTEQIAEASGSAERKSLRKARSALEQPLNQIREDFLPRLNRYKQQKACFGDRNSYSKTDPDA</sequence>
<feature type="non-terminal residue" evidence="2">
    <location>
        <position position="70"/>
    </location>
</feature>
<protein>
    <submittedName>
        <fullName evidence="2">IS5/IS1182 family transposase</fullName>
    </submittedName>
</protein>
<feature type="region of interest" description="Disordered" evidence="1">
    <location>
        <begin position="1"/>
        <end position="26"/>
    </location>
</feature>
<evidence type="ECO:0000313" key="3">
    <source>
        <dbReference type="Proteomes" id="UP001595755"/>
    </source>
</evidence>
<comment type="caution">
    <text evidence="2">The sequence shown here is derived from an EMBL/GenBank/DDBJ whole genome shotgun (WGS) entry which is preliminary data.</text>
</comment>
<evidence type="ECO:0000256" key="1">
    <source>
        <dbReference type="SAM" id="MobiDB-lite"/>
    </source>
</evidence>
<name>A0ABV8SCM6_9BACL</name>
<organism evidence="2 3">
    <name type="scientific">Cohnella boryungensis</name>
    <dbReference type="NCBI Taxonomy" id="768479"/>
    <lineage>
        <taxon>Bacteria</taxon>
        <taxon>Bacillati</taxon>
        <taxon>Bacillota</taxon>
        <taxon>Bacilli</taxon>
        <taxon>Bacillales</taxon>
        <taxon>Paenibacillaceae</taxon>
        <taxon>Cohnella</taxon>
    </lineage>
</organism>
<keyword evidence="3" id="KW-1185">Reference proteome</keyword>
<dbReference type="Proteomes" id="UP001595755">
    <property type="component" value="Unassembled WGS sequence"/>
</dbReference>
<reference evidence="3" key="1">
    <citation type="journal article" date="2019" name="Int. J. Syst. Evol. Microbiol.">
        <title>The Global Catalogue of Microorganisms (GCM) 10K type strain sequencing project: providing services to taxonomists for standard genome sequencing and annotation.</title>
        <authorList>
            <consortium name="The Broad Institute Genomics Platform"/>
            <consortium name="The Broad Institute Genome Sequencing Center for Infectious Disease"/>
            <person name="Wu L."/>
            <person name="Ma J."/>
        </authorList>
    </citation>
    <scope>NUCLEOTIDE SEQUENCE [LARGE SCALE GENOMIC DNA]</scope>
    <source>
        <strain evidence="3">CGMCC 4.1641</strain>
    </source>
</reference>